<evidence type="ECO:0000313" key="2">
    <source>
        <dbReference type="Proteomes" id="UP000003174"/>
    </source>
</evidence>
<dbReference type="Proteomes" id="UP000003174">
    <property type="component" value="Unassembled WGS sequence"/>
</dbReference>
<reference evidence="1 2" key="1">
    <citation type="submission" date="2009-01" db="EMBL/GenBank/DDBJ databases">
        <authorList>
            <person name="Fulton L."/>
            <person name="Clifton S."/>
            <person name="Fulton B."/>
            <person name="Xu J."/>
            <person name="Minx P."/>
            <person name="Pepin K.H."/>
            <person name="Johnson M."/>
            <person name="Bhonagiri V."/>
            <person name="Nash W.E."/>
            <person name="Mardis E.R."/>
            <person name="Wilson R.K."/>
        </authorList>
    </citation>
    <scope>NUCLEOTIDE SEQUENCE [LARGE SCALE GENOMIC DNA]</scope>
    <source>
        <strain evidence="1 2">DSM 3353</strain>
    </source>
</reference>
<protein>
    <submittedName>
        <fullName evidence="1">Uncharacterized protein</fullName>
    </submittedName>
</protein>
<dbReference type="EMBL" id="ACEP01000062">
    <property type="protein sequence ID" value="EEG36902.1"/>
    <property type="molecule type" value="Genomic_DNA"/>
</dbReference>
<gene>
    <name evidence="1" type="ORF">EUBHAL_01234</name>
</gene>
<sequence>MIPAYLCNIKRKTAVKLNPPEDIRYTLQVYFSQKENALLFTNEKEVYLVNLEK</sequence>
<comment type="caution">
    <text evidence="1">The sequence shown here is derived from an EMBL/GenBank/DDBJ whole genome shotgun (WGS) entry which is preliminary data.</text>
</comment>
<name>C0EUZ6_9FIRM</name>
<organism evidence="1 2">
    <name type="scientific">Anaerobutyricum hallii DSM 3353</name>
    <dbReference type="NCBI Taxonomy" id="411469"/>
    <lineage>
        <taxon>Bacteria</taxon>
        <taxon>Bacillati</taxon>
        <taxon>Bacillota</taxon>
        <taxon>Clostridia</taxon>
        <taxon>Lachnospirales</taxon>
        <taxon>Lachnospiraceae</taxon>
        <taxon>Anaerobutyricum</taxon>
    </lineage>
</organism>
<evidence type="ECO:0000313" key="1">
    <source>
        <dbReference type="EMBL" id="EEG36902.1"/>
    </source>
</evidence>
<proteinExistence type="predicted"/>
<accession>C0EUZ6</accession>
<reference evidence="1 2" key="2">
    <citation type="submission" date="2009-02" db="EMBL/GenBank/DDBJ databases">
        <title>Draft genome sequence of Eubacterium hallii (DSM 3353).</title>
        <authorList>
            <person name="Sudarsanam P."/>
            <person name="Ley R."/>
            <person name="Guruge J."/>
            <person name="Turnbaugh P.J."/>
            <person name="Mahowald M."/>
            <person name="Liep D."/>
            <person name="Gordon J."/>
        </authorList>
    </citation>
    <scope>NUCLEOTIDE SEQUENCE [LARGE SCALE GENOMIC DNA]</scope>
    <source>
        <strain evidence="1 2">DSM 3353</strain>
    </source>
</reference>
<dbReference type="AlphaFoldDB" id="C0EUZ6"/>